<accession>A0A5C3ETG9</accession>
<proteinExistence type="predicted"/>
<protein>
    <submittedName>
        <fullName evidence="2">Uncharacterized protein</fullName>
    </submittedName>
</protein>
<gene>
    <name evidence="2" type="ORF">PSFLO_00601</name>
</gene>
<keyword evidence="3" id="KW-1185">Reference proteome</keyword>
<evidence type="ECO:0000313" key="3">
    <source>
        <dbReference type="Proteomes" id="UP000323386"/>
    </source>
</evidence>
<sequence>MVVNSSSTIHIAAAADVVRGLVAGVGPAAPRLAVVQVVMASRFSFDRERTYGDVIVLVPLLCVNSDQQDRSAGLPARPGVRAYAHVRAAAVEQLLVDDPPGLRQPSESCRRCERGGA</sequence>
<dbReference type="AlphaFoldDB" id="A0A5C3ETG9"/>
<evidence type="ECO:0000313" key="2">
    <source>
        <dbReference type="EMBL" id="SPO35130.1"/>
    </source>
</evidence>
<organism evidence="2 3">
    <name type="scientific">Pseudozyma flocculosa</name>
    <dbReference type="NCBI Taxonomy" id="84751"/>
    <lineage>
        <taxon>Eukaryota</taxon>
        <taxon>Fungi</taxon>
        <taxon>Dikarya</taxon>
        <taxon>Basidiomycota</taxon>
        <taxon>Ustilaginomycotina</taxon>
        <taxon>Ustilaginomycetes</taxon>
        <taxon>Ustilaginales</taxon>
        <taxon>Ustilaginaceae</taxon>
        <taxon>Pseudozyma</taxon>
    </lineage>
</organism>
<reference evidence="2 3" key="1">
    <citation type="submission" date="2018-03" db="EMBL/GenBank/DDBJ databases">
        <authorList>
            <person name="Guldener U."/>
        </authorList>
    </citation>
    <scope>NUCLEOTIDE SEQUENCE [LARGE SCALE GENOMIC DNA]</scope>
    <source>
        <strain evidence="2 3">DAOM196992</strain>
    </source>
</reference>
<dbReference type="Proteomes" id="UP000323386">
    <property type="component" value="Unassembled WGS sequence"/>
</dbReference>
<evidence type="ECO:0000256" key="1">
    <source>
        <dbReference type="SAM" id="MobiDB-lite"/>
    </source>
</evidence>
<feature type="compositionally biased region" description="Basic and acidic residues" evidence="1">
    <location>
        <begin position="108"/>
        <end position="117"/>
    </location>
</feature>
<name>A0A5C3ETG9_9BASI</name>
<feature type="region of interest" description="Disordered" evidence="1">
    <location>
        <begin position="98"/>
        <end position="117"/>
    </location>
</feature>
<dbReference type="EMBL" id="OOIP01000001">
    <property type="protein sequence ID" value="SPO35130.1"/>
    <property type="molecule type" value="Genomic_DNA"/>
</dbReference>